<dbReference type="AlphaFoldDB" id="A0A6C0M1M0"/>
<proteinExistence type="predicted"/>
<protein>
    <recommendedName>
        <fullName evidence="2">Methyltransferase</fullName>
    </recommendedName>
</protein>
<dbReference type="PANTHER" id="PTHR37909:SF1">
    <property type="entry name" value="S-ADENOSYL-L-METHIONINE-DEPENDENT METHYLTRANSFERASES SUPERFAMILY PROTEIN"/>
    <property type="match status" value="1"/>
</dbReference>
<sequence>MSFDNYYSELIETWKTGGKDGGEGGWAQYYYGVFNDVINENNFKNVAEVGIGYGLHAKLILDKTDVDKLYLIDPMKWYPNDGFAIDVMKYGGFEKLVKNIKLNLKPHENKYTWFRKGSTEITEEEIPDNSLDAVFIDADHSYRAVSNDLSFWYKKVKIGGWVLGDDYGQKTMGVKKAVDEFSQKNNLLLEFLYKKNGIHNYPIYKFVKK</sequence>
<dbReference type="EMBL" id="MN740590">
    <property type="protein sequence ID" value="QHU35412.1"/>
    <property type="molecule type" value="Genomic_DNA"/>
</dbReference>
<dbReference type="Gene3D" id="3.40.50.150">
    <property type="entry name" value="Vaccinia Virus protein VP39"/>
    <property type="match status" value="1"/>
</dbReference>
<dbReference type="PANTHER" id="PTHR37909">
    <property type="entry name" value="S-ADENOSYL-L-METHIONINE-DEPENDENT METHYLTRANSFERASES SUPERFAMILY PROTEIN"/>
    <property type="match status" value="1"/>
</dbReference>
<dbReference type="InterPro" id="IPR029063">
    <property type="entry name" value="SAM-dependent_MTases_sf"/>
</dbReference>
<accession>A0A6C0M1M0</accession>
<dbReference type="Pfam" id="PF13578">
    <property type="entry name" value="Methyltransf_24"/>
    <property type="match status" value="1"/>
</dbReference>
<dbReference type="SUPFAM" id="SSF53335">
    <property type="entry name" value="S-adenosyl-L-methionine-dependent methyltransferases"/>
    <property type="match status" value="1"/>
</dbReference>
<evidence type="ECO:0000313" key="1">
    <source>
        <dbReference type="EMBL" id="QHU35412.1"/>
    </source>
</evidence>
<evidence type="ECO:0008006" key="2">
    <source>
        <dbReference type="Google" id="ProtNLM"/>
    </source>
</evidence>
<reference evidence="1" key="1">
    <citation type="journal article" date="2020" name="Nature">
        <title>Giant virus diversity and host interactions through global metagenomics.</title>
        <authorList>
            <person name="Schulz F."/>
            <person name="Roux S."/>
            <person name="Paez-Espino D."/>
            <person name="Jungbluth S."/>
            <person name="Walsh D.A."/>
            <person name="Denef V.J."/>
            <person name="McMahon K.D."/>
            <person name="Konstantinidis K.T."/>
            <person name="Eloe-Fadrosh E.A."/>
            <person name="Kyrpides N.C."/>
            <person name="Woyke T."/>
        </authorList>
    </citation>
    <scope>NUCLEOTIDE SEQUENCE</scope>
    <source>
        <strain evidence="1">GVMAG-S-1017745-26</strain>
    </source>
</reference>
<name>A0A6C0M1M0_9ZZZZ</name>
<organism evidence="1">
    <name type="scientific">viral metagenome</name>
    <dbReference type="NCBI Taxonomy" id="1070528"/>
    <lineage>
        <taxon>unclassified sequences</taxon>
        <taxon>metagenomes</taxon>
        <taxon>organismal metagenomes</taxon>
    </lineage>
</organism>